<name>A0A510GD55_9RICK</name>
<gene>
    <name evidence="2" type="ORF">RAS_10580</name>
</gene>
<accession>A0A510GD55</accession>
<protein>
    <submittedName>
        <fullName evidence="2">Uncharacterized protein</fullName>
    </submittedName>
</protein>
<dbReference type="Proteomes" id="UP000321183">
    <property type="component" value="Chromosome"/>
</dbReference>
<proteinExistence type="predicted"/>
<reference evidence="2 3" key="1">
    <citation type="submission" date="2019-04" db="EMBL/GenBank/DDBJ databases">
        <title>Draft genome sequence of Rickettsia asiatica Maytaro1284.</title>
        <authorList>
            <person name="Thu M."/>
            <person name="Qiu Y."/>
            <person name="Nakao R."/>
        </authorList>
    </citation>
    <scope>NUCLEOTIDE SEQUENCE [LARGE SCALE GENOMIC DNA]</scope>
    <source>
        <strain evidence="2 3">Maytaro1284</strain>
    </source>
</reference>
<sequence>MQAKSTVPQGGVDDPKVTHPRMHMQQMLDHQEQAKKESIPNKIRNMVNNLKKPSTQKSVNSQSYVEKVKKYL</sequence>
<feature type="region of interest" description="Disordered" evidence="1">
    <location>
        <begin position="53"/>
        <end position="72"/>
    </location>
</feature>
<dbReference type="AlphaFoldDB" id="A0A510GD55"/>
<organism evidence="2 3">
    <name type="scientific">Rickettsia asiatica</name>
    <dbReference type="NCBI Taxonomy" id="238800"/>
    <lineage>
        <taxon>Bacteria</taxon>
        <taxon>Pseudomonadati</taxon>
        <taxon>Pseudomonadota</taxon>
        <taxon>Alphaproteobacteria</taxon>
        <taxon>Rickettsiales</taxon>
        <taxon>Rickettsiaceae</taxon>
        <taxon>Rickettsieae</taxon>
        <taxon>Rickettsia</taxon>
        <taxon>spotted fever group</taxon>
    </lineage>
</organism>
<dbReference type="EMBL" id="AP019563">
    <property type="protein sequence ID" value="BBJ31949.1"/>
    <property type="molecule type" value="Genomic_DNA"/>
</dbReference>
<evidence type="ECO:0000313" key="2">
    <source>
        <dbReference type="EMBL" id="BBJ31949.1"/>
    </source>
</evidence>
<evidence type="ECO:0000256" key="1">
    <source>
        <dbReference type="SAM" id="MobiDB-lite"/>
    </source>
</evidence>
<evidence type="ECO:0000313" key="3">
    <source>
        <dbReference type="Proteomes" id="UP000321183"/>
    </source>
</evidence>
<dbReference type="RefSeq" id="WP_010421894.1">
    <property type="nucleotide sequence ID" value="NZ_AP019563.1"/>
</dbReference>
<keyword evidence="3" id="KW-1185">Reference proteome</keyword>
<dbReference type="KEGG" id="ras:RAS_10580"/>
<feature type="compositionally biased region" description="Polar residues" evidence="1">
    <location>
        <begin position="53"/>
        <end position="64"/>
    </location>
</feature>